<dbReference type="InterPro" id="IPR006186">
    <property type="entry name" value="Ser/Thr-sp_prot-phosphatase"/>
</dbReference>
<dbReference type="EMBL" id="ATMH01010134">
    <property type="protein sequence ID" value="EPY18069.1"/>
    <property type="molecule type" value="Genomic_DNA"/>
</dbReference>
<dbReference type="PANTHER" id="PTHR11668:SF496">
    <property type="entry name" value="SERINE_THREONINE-PROTEIN PHOSPHATASE"/>
    <property type="match status" value="1"/>
</dbReference>
<dbReference type="Pfam" id="PF00149">
    <property type="entry name" value="Metallophos"/>
    <property type="match status" value="1"/>
</dbReference>
<name>S9TMT8_9TRYP</name>
<evidence type="ECO:0000313" key="5">
    <source>
        <dbReference type="Proteomes" id="UP000015354"/>
    </source>
</evidence>
<dbReference type="SUPFAM" id="SSF56300">
    <property type="entry name" value="Metallo-dependent phosphatases"/>
    <property type="match status" value="1"/>
</dbReference>
<sequence length="486" mass="53596">MTANGRDMLQQQVNEDDTGPFALAASKRVAEAVEAKFNARENVFSPFSAEEKTQLLSLFQSIATCLLQRLLCTPPVLHLRSPLLCCGDIHGSFRDLHTVLEQGAPFGHWSLLYAPILLLGDFVDRGPHSVEVILVLFSWALLCPDTVYLVRGNHEDPSVNGNCDLYGDRSFIALAKAFFGDEDGSRFWELTNTVFSFLPVAAVVDDTVFACHGGIPCLTTALASSAADASSTTPLRNSGSADLNESIPTEALFEALLEEEDGGLYRFETVLRKDTDDAHTAMRRRLVRELLWNDPAKQEDGAARHWSLPGPGASPSGSSTGKGSVAFDLHGFRCNRGRNDVSGDIHEFSESALTHFLERFGFALLLRAHQQKDTGVEVVKRRRIITLFSCCDYAYGCSNCAGACLICGGLIRLISWYPRPKSTSLSRFSQRLFGSDSNAPSLNTQQLAECDRRRFRFEEGDSSTREMEAAAERFRQRPLAEAMEYG</sequence>
<evidence type="ECO:0000259" key="3">
    <source>
        <dbReference type="PROSITE" id="PS00125"/>
    </source>
</evidence>
<dbReference type="InterPro" id="IPR029052">
    <property type="entry name" value="Metallo-depent_PP-like"/>
</dbReference>
<proteinExistence type="inferred from homology"/>
<organism evidence="4 5">
    <name type="scientific">Strigomonas culicis</name>
    <dbReference type="NCBI Taxonomy" id="28005"/>
    <lineage>
        <taxon>Eukaryota</taxon>
        <taxon>Discoba</taxon>
        <taxon>Euglenozoa</taxon>
        <taxon>Kinetoplastea</taxon>
        <taxon>Metakinetoplastina</taxon>
        <taxon>Trypanosomatida</taxon>
        <taxon>Trypanosomatidae</taxon>
        <taxon>Strigomonadinae</taxon>
        <taxon>Strigomonas</taxon>
    </lineage>
</organism>
<dbReference type="InterPro" id="IPR004843">
    <property type="entry name" value="Calcineurin-like_PHP"/>
</dbReference>
<comment type="caution">
    <text evidence="4">The sequence shown here is derived from an EMBL/GenBank/DDBJ whole genome shotgun (WGS) entry which is preliminary data.</text>
</comment>
<dbReference type="AlphaFoldDB" id="S9TMT8"/>
<feature type="domain" description="Serine/threonine specific protein phosphatases" evidence="3">
    <location>
        <begin position="150"/>
        <end position="155"/>
    </location>
</feature>
<dbReference type="OrthoDB" id="10267127at2759"/>
<dbReference type="Proteomes" id="UP000015354">
    <property type="component" value="Unassembled WGS sequence"/>
</dbReference>
<dbReference type="SMART" id="SM00156">
    <property type="entry name" value="PP2Ac"/>
    <property type="match status" value="1"/>
</dbReference>
<keyword evidence="1" id="KW-0378">Hydrolase</keyword>
<dbReference type="PANTHER" id="PTHR11668">
    <property type="entry name" value="SERINE/THREONINE PROTEIN PHOSPHATASE"/>
    <property type="match status" value="1"/>
</dbReference>
<gene>
    <name evidence="4" type="ORF">STCU_10210</name>
</gene>
<feature type="region of interest" description="Disordered" evidence="2">
    <location>
        <begin position="301"/>
        <end position="321"/>
    </location>
</feature>
<reference evidence="4 5" key="1">
    <citation type="journal article" date="2013" name="PLoS ONE">
        <title>Predicting the Proteins of Angomonas deanei, Strigomonas culicis and Their Respective Endosymbionts Reveals New Aspects of the Trypanosomatidae Family.</title>
        <authorList>
            <person name="Motta M.C."/>
            <person name="Martins A.C."/>
            <person name="de Souza S.S."/>
            <person name="Catta-Preta C.M."/>
            <person name="Silva R."/>
            <person name="Klein C.C."/>
            <person name="de Almeida L.G."/>
            <person name="de Lima Cunha O."/>
            <person name="Ciapina L.P."/>
            <person name="Brocchi M."/>
            <person name="Colabardini A.C."/>
            <person name="de Araujo Lima B."/>
            <person name="Machado C.R."/>
            <person name="de Almeida Soares C.M."/>
            <person name="Probst C.M."/>
            <person name="de Menezes C.B."/>
            <person name="Thompson C.E."/>
            <person name="Bartholomeu D.C."/>
            <person name="Gradia D.F."/>
            <person name="Pavoni D.P."/>
            <person name="Grisard E.C."/>
            <person name="Fantinatti-Garboggini F."/>
            <person name="Marchini F.K."/>
            <person name="Rodrigues-Luiz G.F."/>
            <person name="Wagner G."/>
            <person name="Goldman G.H."/>
            <person name="Fietto J.L."/>
            <person name="Elias M.C."/>
            <person name="Goldman M.H."/>
            <person name="Sagot M.F."/>
            <person name="Pereira M."/>
            <person name="Stoco P.H."/>
            <person name="de Mendonca-Neto R.P."/>
            <person name="Teixeira S.M."/>
            <person name="Maciel T.E."/>
            <person name="de Oliveira Mendes T.A."/>
            <person name="Urmenyi T.P."/>
            <person name="de Souza W."/>
            <person name="Schenkman S."/>
            <person name="de Vasconcelos A.T."/>
        </authorList>
    </citation>
    <scope>NUCLEOTIDE SEQUENCE [LARGE SCALE GENOMIC DNA]</scope>
</reference>
<dbReference type="GO" id="GO:0005634">
    <property type="term" value="C:nucleus"/>
    <property type="evidence" value="ECO:0007669"/>
    <property type="project" value="TreeGrafter"/>
</dbReference>
<comment type="catalytic activity">
    <reaction evidence="1">
        <text>O-phospho-L-threonyl-[protein] + H2O = L-threonyl-[protein] + phosphate</text>
        <dbReference type="Rhea" id="RHEA:47004"/>
        <dbReference type="Rhea" id="RHEA-COMP:11060"/>
        <dbReference type="Rhea" id="RHEA-COMP:11605"/>
        <dbReference type="ChEBI" id="CHEBI:15377"/>
        <dbReference type="ChEBI" id="CHEBI:30013"/>
        <dbReference type="ChEBI" id="CHEBI:43474"/>
        <dbReference type="ChEBI" id="CHEBI:61977"/>
        <dbReference type="EC" id="3.1.3.16"/>
    </reaction>
</comment>
<dbReference type="PROSITE" id="PS00125">
    <property type="entry name" value="SER_THR_PHOSPHATASE"/>
    <property type="match status" value="1"/>
</dbReference>
<evidence type="ECO:0000313" key="4">
    <source>
        <dbReference type="EMBL" id="EPY18069.1"/>
    </source>
</evidence>
<evidence type="ECO:0000256" key="1">
    <source>
        <dbReference type="RuleBase" id="RU004273"/>
    </source>
</evidence>
<dbReference type="GO" id="GO:0004722">
    <property type="term" value="F:protein serine/threonine phosphatase activity"/>
    <property type="evidence" value="ECO:0007669"/>
    <property type="project" value="UniProtKB-EC"/>
</dbReference>
<dbReference type="EC" id="3.1.3.16" evidence="1"/>
<evidence type="ECO:0000256" key="2">
    <source>
        <dbReference type="SAM" id="MobiDB-lite"/>
    </source>
</evidence>
<dbReference type="CDD" id="cd00144">
    <property type="entry name" value="MPP_PPP_family"/>
    <property type="match status" value="1"/>
</dbReference>
<accession>S9TMT8</accession>
<dbReference type="GO" id="GO:0005737">
    <property type="term" value="C:cytoplasm"/>
    <property type="evidence" value="ECO:0007669"/>
    <property type="project" value="TreeGrafter"/>
</dbReference>
<dbReference type="InterPro" id="IPR050341">
    <property type="entry name" value="PP1_catalytic_subunit"/>
</dbReference>
<feature type="compositionally biased region" description="Low complexity" evidence="2">
    <location>
        <begin position="307"/>
        <end position="321"/>
    </location>
</feature>
<comment type="similarity">
    <text evidence="1">Belongs to the PPP phosphatase family.</text>
</comment>
<dbReference type="Gene3D" id="3.60.21.10">
    <property type="match status" value="1"/>
</dbReference>
<dbReference type="PRINTS" id="PR00114">
    <property type="entry name" value="STPHPHTASE"/>
</dbReference>
<protein>
    <recommendedName>
        <fullName evidence="1">Serine/threonine-protein phosphatase</fullName>
        <ecNumber evidence="1">3.1.3.16</ecNumber>
    </recommendedName>
</protein>
<keyword evidence="5" id="KW-1185">Reference proteome</keyword>